<dbReference type="EMBL" id="PHNF01000001">
    <property type="protein sequence ID" value="PPE06428.1"/>
    <property type="molecule type" value="Genomic_DNA"/>
</dbReference>
<evidence type="ECO:0008006" key="4">
    <source>
        <dbReference type="Google" id="ProtNLM"/>
    </source>
</evidence>
<dbReference type="RefSeq" id="WP_104207660.1">
    <property type="nucleotide sequence ID" value="NZ_PHNF01000001.1"/>
</dbReference>
<proteinExistence type="predicted"/>
<gene>
    <name evidence="2" type="ORF">MCORR_v1c00560</name>
</gene>
<accession>A0A2S5RGK8</accession>
<keyword evidence="1" id="KW-0732">Signal</keyword>
<reference evidence="2 3" key="1">
    <citation type="submission" date="2017-11" db="EMBL/GenBank/DDBJ databases">
        <title>Genome sequence of Mesoplasma corruscae ELCA-2 (ATCC 49579).</title>
        <authorList>
            <person name="Lo W.-S."/>
            <person name="Kuo C.-H."/>
        </authorList>
    </citation>
    <scope>NUCLEOTIDE SEQUENCE [LARGE SCALE GENOMIC DNA]</scope>
    <source>
        <strain evidence="2 3">ELCA-2</strain>
    </source>
</reference>
<feature type="chain" id="PRO_5015441321" description="Chitinase" evidence="1">
    <location>
        <begin position="21"/>
        <end position="752"/>
    </location>
</feature>
<organism evidence="2 3">
    <name type="scientific">Mesoplasma corruscae</name>
    <dbReference type="NCBI Taxonomy" id="216874"/>
    <lineage>
        <taxon>Bacteria</taxon>
        <taxon>Bacillati</taxon>
        <taxon>Mycoplasmatota</taxon>
        <taxon>Mollicutes</taxon>
        <taxon>Entomoplasmatales</taxon>
        <taxon>Entomoplasmataceae</taxon>
        <taxon>Mesoplasma</taxon>
    </lineage>
</organism>
<evidence type="ECO:0000313" key="3">
    <source>
        <dbReference type="Proteomes" id="UP000239785"/>
    </source>
</evidence>
<protein>
    <recommendedName>
        <fullName evidence="4">Chitinase</fullName>
    </recommendedName>
</protein>
<sequence>MKNLLSILASFSFFATPVLSLSVNLNSEESEVEEKVILKVEDIQNDLHQQLNNVFETVEEVINKINSNSVEDLTFIADLNNNNEDLLSYGYKSFNVKITIKDNSKKYKWENNDSSSVYLTFAVYVDGRNKIISNDIDNILKNQFKNKIYNSSFEAKKDILTSKLNQDVRILNIKEINKNDTNLNEIYQIIYDLELSLNNDKKWDNESVLTKIMTITTKIDGRNKIDGKSISNQIELLLKDKVFLSEDEACLALESLEYDGKEYAQITNIKIKENQTRIKSDALTLQYDLKINDFIKNSWLDQNRENDTFSSEIELQVDNRSIIDFQQITNNINNQLNQQHFTSVSQAQSYINDQQLTNGIQIVNIVADKSNATYDDVIFAVEFALTDPNAYKWSDESITNKSNSFTTKVDNRSIIDFQQITININNQLNQQHFTSVSQAQSYINDQQLTNGIQIVNIVADKPNATYDDVIFAVEFALTDPNAYKWSDELITNKSNSFTTKVDARVSLSKDLTNLDLGYFTWNDSNAESVIKEQLIAKNSNVKLSEIEISNITNSSAIVNVITNSKIYLKETINIRLEKDVRVKLSSVLNIRDLGLITTTNKNINANIINAIKIKNSNVNTSEISLTQINVNNLQNASAKVNVKSNSKTYFSETFTINFKIEKKGLIYSSSSRIYIPEFEKLTNTSALAFLSKKINTIEWSDVEVIEIKQTSRRYDSAYQIYKIEGYITIRPKTDSLYYTQNTNGVNILMESW</sequence>
<feature type="signal peptide" evidence="1">
    <location>
        <begin position="1"/>
        <end position="20"/>
    </location>
</feature>
<dbReference type="AlphaFoldDB" id="A0A2S5RGK8"/>
<comment type="caution">
    <text evidence="2">The sequence shown here is derived from an EMBL/GenBank/DDBJ whole genome shotgun (WGS) entry which is preliminary data.</text>
</comment>
<evidence type="ECO:0000256" key="1">
    <source>
        <dbReference type="SAM" id="SignalP"/>
    </source>
</evidence>
<evidence type="ECO:0000313" key="2">
    <source>
        <dbReference type="EMBL" id="PPE06428.1"/>
    </source>
</evidence>
<name>A0A2S5RGK8_9MOLU</name>
<dbReference type="Proteomes" id="UP000239785">
    <property type="component" value="Unassembled WGS sequence"/>
</dbReference>
<keyword evidence="3" id="KW-1185">Reference proteome</keyword>